<accession>A0A150MC84</accession>
<dbReference type="Proteomes" id="UP000075683">
    <property type="component" value="Unassembled WGS sequence"/>
</dbReference>
<sequence>MPKIAEKRRRNSVVCVVFLPRFPGQPSSMSGFIFEAAYCIIMAMEF</sequence>
<comment type="caution">
    <text evidence="1">The sequence shown here is derived from an EMBL/GenBank/DDBJ whole genome shotgun (WGS) entry which is preliminary data.</text>
</comment>
<dbReference type="STRING" id="301148.B4135_1468"/>
<dbReference type="AlphaFoldDB" id="A0A150MC84"/>
<organism evidence="1 2">
    <name type="scientific">Caldibacillus debilis</name>
    <dbReference type="NCBI Taxonomy" id="301148"/>
    <lineage>
        <taxon>Bacteria</taxon>
        <taxon>Bacillati</taxon>
        <taxon>Bacillota</taxon>
        <taxon>Bacilli</taxon>
        <taxon>Bacillales</taxon>
        <taxon>Bacillaceae</taxon>
        <taxon>Caldibacillus</taxon>
    </lineage>
</organism>
<evidence type="ECO:0000313" key="2">
    <source>
        <dbReference type="Proteomes" id="UP000075683"/>
    </source>
</evidence>
<protein>
    <submittedName>
        <fullName evidence="1">Uncharacterized protein</fullName>
    </submittedName>
</protein>
<evidence type="ECO:0000313" key="1">
    <source>
        <dbReference type="EMBL" id="KYD22123.1"/>
    </source>
</evidence>
<name>A0A150MC84_9BACI</name>
<dbReference type="EMBL" id="LQYT01000013">
    <property type="protein sequence ID" value="KYD22123.1"/>
    <property type="molecule type" value="Genomic_DNA"/>
</dbReference>
<gene>
    <name evidence="1" type="ORF">B4135_1468</name>
</gene>
<reference evidence="1 2" key="1">
    <citation type="submission" date="2016-01" db="EMBL/GenBank/DDBJ databases">
        <title>Draft Genome Sequences of Seven Thermophilic Sporeformers Isolated from Foods.</title>
        <authorList>
            <person name="Berendsen E.M."/>
            <person name="Wells-Bennik M.H."/>
            <person name="Krawcyk A.O."/>
            <person name="De Jong A."/>
            <person name="Holsappel S."/>
            <person name="Eijlander R.T."/>
            <person name="Kuipers O.P."/>
        </authorList>
    </citation>
    <scope>NUCLEOTIDE SEQUENCE [LARGE SCALE GENOMIC DNA]</scope>
    <source>
        <strain evidence="1 2">B4135</strain>
    </source>
</reference>
<proteinExistence type="predicted"/>